<dbReference type="InterPro" id="IPR006976">
    <property type="entry name" value="VanZ-like"/>
</dbReference>
<dbReference type="KEGG" id="pbk:Back11_54190"/>
<name>A0A3G9JMH5_9BACL</name>
<proteinExistence type="predicted"/>
<reference evidence="1 2" key="1">
    <citation type="submission" date="2018-11" db="EMBL/GenBank/DDBJ databases">
        <title>Complete genome sequence of Paenibacillus baekrokdamisoli strain KCTC 33723.</title>
        <authorList>
            <person name="Kang S.W."/>
            <person name="Lee K.C."/>
            <person name="Kim K.K."/>
            <person name="Kim J.S."/>
            <person name="Kim D.S."/>
            <person name="Ko S.H."/>
            <person name="Yang S.H."/>
            <person name="Lee J.S."/>
        </authorList>
    </citation>
    <scope>NUCLEOTIDE SEQUENCE [LARGE SCALE GENOMIC DNA]</scope>
    <source>
        <strain evidence="1 2">KCTC 33723</strain>
    </source>
</reference>
<keyword evidence="2" id="KW-1185">Reference proteome</keyword>
<dbReference type="Pfam" id="PF04892">
    <property type="entry name" value="VanZ"/>
    <property type="match status" value="1"/>
</dbReference>
<dbReference type="AlphaFoldDB" id="A0A3G9JMH5"/>
<dbReference type="InterPro" id="IPR053150">
    <property type="entry name" value="Teicoplanin_resist-assoc"/>
</dbReference>
<gene>
    <name evidence="1" type="ORF">Back11_54190</name>
</gene>
<dbReference type="PANTHER" id="PTHR36834">
    <property type="entry name" value="MEMBRANE PROTEIN-RELATED"/>
    <property type="match status" value="1"/>
</dbReference>
<evidence type="ECO:0000313" key="1">
    <source>
        <dbReference type="EMBL" id="BBH24074.1"/>
    </source>
</evidence>
<dbReference type="OrthoDB" id="4822551at2"/>
<dbReference type="RefSeq" id="WP_125664035.1">
    <property type="nucleotide sequence ID" value="NZ_AP019308.1"/>
</dbReference>
<evidence type="ECO:0000313" key="2">
    <source>
        <dbReference type="Proteomes" id="UP000275368"/>
    </source>
</evidence>
<accession>A0A3G9JMH5</accession>
<organism evidence="1 2">
    <name type="scientific">Paenibacillus baekrokdamisoli</name>
    <dbReference type="NCBI Taxonomy" id="1712516"/>
    <lineage>
        <taxon>Bacteria</taxon>
        <taxon>Bacillati</taxon>
        <taxon>Bacillota</taxon>
        <taxon>Bacilli</taxon>
        <taxon>Bacillales</taxon>
        <taxon>Paenibacillaceae</taxon>
        <taxon>Paenibacillus</taxon>
    </lineage>
</organism>
<protein>
    <submittedName>
        <fullName evidence="1">Uncharacterized protein</fullName>
    </submittedName>
</protein>
<sequence>MKHQKRLNDIKIQVLFILYVYTLFKIILFKFGSIDMTFLWQQLKMSLGNPDYISRQFQKGNLIPFKEISRTVHSLSTHGLINLVGNFAIFMPFGIFLGLMLRNKKISGIKLFILSLGLSLILECAQALFSIGNFDVDDLILNSSGGLIGFISFKLFVKAVTASSVIQPHGRSI</sequence>
<dbReference type="Proteomes" id="UP000275368">
    <property type="component" value="Chromosome"/>
</dbReference>
<dbReference type="PANTHER" id="PTHR36834:SF1">
    <property type="entry name" value="INTEGRAL MEMBRANE PROTEIN"/>
    <property type="match status" value="1"/>
</dbReference>
<dbReference type="EMBL" id="AP019308">
    <property type="protein sequence ID" value="BBH24074.1"/>
    <property type="molecule type" value="Genomic_DNA"/>
</dbReference>